<dbReference type="EMBL" id="BGPR01000929">
    <property type="protein sequence ID" value="GBM40404.1"/>
    <property type="molecule type" value="Genomic_DNA"/>
</dbReference>
<reference evidence="1 2" key="1">
    <citation type="journal article" date="2019" name="Sci. Rep.">
        <title>Orb-weaving spider Araneus ventricosus genome elucidates the spidroin gene catalogue.</title>
        <authorList>
            <person name="Kono N."/>
            <person name="Nakamura H."/>
            <person name="Ohtoshi R."/>
            <person name="Moran D.A.P."/>
            <person name="Shinohara A."/>
            <person name="Yoshida Y."/>
            <person name="Fujiwara M."/>
            <person name="Mori M."/>
            <person name="Tomita M."/>
            <person name="Arakawa K."/>
        </authorList>
    </citation>
    <scope>NUCLEOTIDE SEQUENCE [LARGE SCALE GENOMIC DNA]</scope>
</reference>
<protein>
    <recommendedName>
        <fullName evidence="3">Reverse transcriptase domain-containing protein</fullName>
    </recommendedName>
</protein>
<sequence>MNVPFQQIKQITSYSAKWKEIPRSHGHNMKRDKSFEYLGIHVDYRLNCLENINKRGEKAIKMQQNLKGMAGSNWGISEIHRRLSVKRWLRECCPTYLQLGVSIQHTE</sequence>
<comment type="caution">
    <text evidence="1">The sequence shown here is derived from an EMBL/GenBank/DDBJ whole genome shotgun (WGS) entry which is preliminary data.</text>
</comment>
<dbReference type="OrthoDB" id="6433533at2759"/>
<name>A0A4Y2FLA3_ARAVE</name>
<proteinExistence type="predicted"/>
<evidence type="ECO:0008006" key="3">
    <source>
        <dbReference type="Google" id="ProtNLM"/>
    </source>
</evidence>
<keyword evidence="2" id="KW-1185">Reference proteome</keyword>
<evidence type="ECO:0000313" key="2">
    <source>
        <dbReference type="Proteomes" id="UP000499080"/>
    </source>
</evidence>
<evidence type="ECO:0000313" key="1">
    <source>
        <dbReference type="EMBL" id="GBM40404.1"/>
    </source>
</evidence>
<dbReference type="AlphaFoldDB" id="A0A4Y2FLA3"/>
<organism evidence="1 2">
    <name type="scientific">Araneus ventricosus</name>
    <name type="common">Orbweaver spider</name>
    <name type="synonym">Epeira ventricosa</name>
    <dbReference type="NCBI Taxonomy" id="182803"/>
    <lineage>
        <taxon>Eukaryota</taxon>
        <taxon>Metazoa</taxon>
        <taxon>Ecdysozoa</taxon>
        <taxon>Arthropoda</taxon>
        <taxon>Chelicerata</taxon>
        <taxon>Arachnida</taxon>
        <taxon>Araneae</taxon>
        <taxon>Araneomorphae</taxon>
        <taxon>Entelegynae</taxon>
        <taxon>Araneoidea</taxon>
        <taxon>Araneidae</taxon>
        <taxon>Araneus</taxon>
    </lineage>
</organism>
<dbReference type="Proteomes" id="UP000499080">
    <property type="component" value="Unassembled WGS sequence"/>
</dbReference>
<accession>A0A4Y2FLA3</accession>
<gene>
    <name evidence="1" type="ORF">AVEN_122625_1</name>
</gene>